<dbReference type="Proteomes" id="UP000187455">
    <property type="component" value="Unassembled WGS sequence"/>
</dbReference>
<dbReference type="AlphaFoldDB" id="A0A1R0GPU1"/>
<dbReference type="Gene3D" id="3.30.420.10">
    <property type="entry name" value="Ribonuclease H-like superfamily/Ribonuclease H"/>
    <property type="match status" value="1"/>
</dbReference>
<dbReference type="GO" id="GO:0003676">
    <property type="term" value="F:nucleic acid binding"/>
    <property type="evidence" value="ECO:0007669"/>
    <property type="project" value="InterPro"/>
</dbReference>
<evidence type="ECO:0000313" key="1">
    <source>
        <dbReference type="EMBL" id="OLY78896.1"/>
    </source>
</evidence>
<organism evidence="1 2">
    <name type="scientific">Smittium mucronatum</name>
    <dbReference type="NCBI Taxonomy" id="133383"/>
    <lineage>
        <taxon>Eukaryota</taxon>
        <taxon>Fungi</taxon>
        <taxon>Fungi incertae sedis</taxon>
        <taxon>Zoopagomycota</taxon>
        <taxon>Kickxellomycotina</taxon>
        <taxon>Harpellomycetes</taxon>
        <taxon>Harpellales</taxon>
        <taxon>Legeriomycetaceae</taxon>
        <taxon>Smittium</taxon>
    </lineage>
</organism>
<proteinExistence type="predicted"/>
<dbReference type="InterPro" id="IPR012337">
    <property type="entry name" value="RNaseH-like_sf"/>
</dbReference>
<protein>
    <recommendedName>
        <fullName evidence="3">Integrase catalytic domain-containing protein</fullName>
    </recommendedName>
</protein>
<keyword evidence="2" id="KW-1185">Reference proteome</keyword>
<dbReference type="SUPFAM" id="SSF53098">
    <property type="entry name" value="Ribonuclease H-like"/>
    <property type="match status" value="1"/>
</dbReference>
<comment type="caution">
    <text evidence="1">The sequence shown here is derived from an EMBL/GenBank/DDBJ whole genome shotgun (WGS) entry which is preliminary data.</text>
</comment>
<name>A0A1R0GPU1_9FUNG</name>
<evidence type="ECO:0000313" key="2">
    <source>
        <dbReference type="Proteomes" id="UP000187455"/>
    </source>
</evidence>
<dbReference type="InterPro" id="IPR036397">
    <property type="entry name" value="RNaseH_sf"/>
</dbReference>
<gene>
    <name evidence="1" type="ORF">AYI68_g7047</name>
</gene>
<dbReference type="OrthoDB" id="2447315at2759"/>
<dbReference type="EMBL" id="LSSL01005349">
    <property type="protein sequence ID" value="OLY78896.1"/>
    <property type="molecule type" value="Genomic_DNA"/>
</dbReference>
<sequence>MTERFDRTLKTIFKAYFTQYQSNWDQYLDIHVLSYRLSKHEFLDISPFAALYGWHPRLPTSTLKKTNLNTPLNILSYERLMRAKLQPIRATIKHNNQVEKAEMRVCYNSRNR</sequence>
<reference evidence="1 2" key="1">
    <citation type="journal article" date="2016" name="Mol. Biol. Evol.">
        <title>Genome-Wide Survey of Gut Fungi (Harpellales) Reveals the First Horizontally Transferred Ubiquitin Gene from a Mosquito Host.</title>
        <authorList>
            <person name="Wang Y."/>
            <person name="White M.M."/>
            <person name="Kvist S."/>
            <person name="Moncalvo J.M."/>
        </authorList>
    </citation>
    <scope>NUCLEOTIDE SEQUENCE [LARGE SCALE GENOMIC DNA]</scope>
    <source>
        <strain evidence="1 2">ALG-7-W6</strain>
    </source>
</reference>
<accession>A0A1R0GPU1</accession>
<evidence type="ECO:0008006" key="3">
    <source>
        <dbReference type="Google" id="ProtNLM"/>
    </source>
</evidence>